<dbReference type="Proteomes" id="UP000422572">
    <property type="component" value="Chromosome"/>
</dbReference>
<keyword evidence="3" id="KW-1185">Reference proteome</keyword>
<dbReference type="KEGG" id="sfic:EIZ62_04765"/>
<dbReference type="OrthoDB" id="4166850at2"/>
<evidence type="ECO:0000313" key="2">
    <source>
        <dbReference type="EMBL" id="QGV77634.1"/>
    </source>
</evidence>
<evidence type="ECO:0000256" key="1">
    <source>
        <dbReference type="SAM" id="SignalP"/>
    </source>
</evidence>
<feature type="signal peptide" evidence="1">
    <location>
        <begin position="1"/>
        <end position="28"/>
    </location>
</feature>
<dbReference type="EMBL" id="CP034279">
    <property type="protein sequence ID" value="QGV77634.1"/>
    <property type="molecule type" value="Genomic_DNA"/>
</dbReference>
<sequence>MRRITRISAISAAVIMAAAGVSATTASAAPQAQWTVTNPAANDAFGATNVPGVTAVLTNVTTGATITCSVYGANGTAVDGVYASGTGLATISSATFGTAASKCNGPLGSKWVSSSVQPMKLNGVSYSGGVTKGTLTGVKVNLTGTSLLGTCNATIEGSANTGTYTNASGVLEIVPDTTPALTVTSASGSCAGLINTGNKAKFGAKYKVSPVITVTSP</sequence>
<feature type="chain" id="PRO_5026036900" description="Tat pathway signal sequence domain protein" evidence="1">
    <location>
        <begin position="29"/>
        <end position="217"/>
    </location>
</feature>
<dbReference type="RefSeq" id="WP_156691452.1">
    <property type="nucleotide sequence ID" value="NZ_CP034279.1"/>
</dbReference>
<proteinExistence type="predicted"/>
<keyword evidence="1" id="KW-0732">Signal</keyword>
<dbReference type="AlphaFoldDB" id="A0A6I6F4E1"/>
<accession>A0A6I6F4E1</accession>
<name>A0A6I6F4E1_9ACTN</name>
<evidence type="ECO:0000313" key="3">
    <source>
        <dbReference type="Proteomes" id="UP000422572"/>
    </source>
</evidence>
<protein>
    <recommendedName>
        <fullName evidence="4">Tat pathway signal sequence domain protein</fullName>
    </recommendedName>
</protein>
<gene>
    <name evidence="2" type="ORF">EIZ62_04765</name>
</gene>
<evidence type="ECO:0008006" key="4">
    <source>
        <dbReference type="Google" id="ProtNLM"/>
    </source>
</evidence>
<organism evidence="2 3">
    <name type="scientific">Streptomyces ficellus</name>
    <dbReference type="NCBI Taxonomy" id="1977088"/>
    <lineage>
        <taxon>Bacteria</taxon>
        <taxon>Bacillati</taxon>
        <taxon>Actinomycetota</taxon>
        <taxon>Actinomycetes</taxon>
        <taxon>Kitasatosporales</taxon>
        <taxon>Streptomycetaceae</taxon>
        <taxon>Streptomyces</taxon>
    </lineage>
</organism>
<reference evidence="2 3" key="1">
    <citation type="submission" date="2018-12" db="EMBL/GenBank/DDBJ databases">
        <title>Complete genome sequence of Streptomyces ficellus NRRL8067, the producer of ficellomycin, feldamycin and nojirimycin.</title>
        <authorList>
            <person name="Zhang H."/>
            <person name="Yue R."/>
            <person name="Liu Y."/>
            <person name="Li M."/>
            <person name="Mu H."/>
            <person name="Zhang J."/>
        </authorList>
    </citation>
    <scope>NUCLEOTIDE SEQUENCE [LARGE SCALE GENOMIC DNA]</scope>
    <source>
        <strain evidence="2 3">NRRL 8067</strain>
    </source>
</reference>